<reference evidence="2" key="1">
    <citation type="journal article" date="2011" name="Genome Res.">
        <title>Phylogeny-wide analysis of social amoeba genomes highlights ancient origins for complex intercellular communication.</title>
        <authorList>
            <person name="Heidel A.J."/>
            <person name="Lawal H.M."/>
            <person name="Felder M."/>
            <person name="Schilde C."/>
            <person name="Helps N.R."/>
            <person name="Tunggal B."/>
            <person name="Rivero F."/>
            <person name="John U."/>
            <person name="Schleicher M."/>
            <person name="Eichinger L."/>
            <person name="Platzer M."/>
            <person name="Noegel A.A."/>
            <person name="Schaap P."/>
            <person name="Gloeckner G."/>
        </authorList>
    </citation>
    <scope>NUCLEOTIDE SEQUENCE [LARGE SCALE GENOMIC DNA]</scope>
    <source>
        <strain evidence="2">SH3</strain>
    </source>
</reference>
<dbReference type="GeneID" id="14869207"/>
<evidence type="ECO:0000313" key="2">
    <source>
        <dbReference type="Proteomes" id="UP000007797"/>
    </source>
</evidence>
<accession>F4Q5S5</accession>
<dbReference type="SUPFAM" id="SSF52058">
    <property type="entry name" value="L domain-like"/>
    <property type="match status" value="1"/>
</dbReference>
<dbReference type="RefSeq" id="XP_004355818.1">
    <property type="nucleotide sequence ID" value="XM_004355765.1"/>
</dbReference>
<organism evidence="1 2">
    <name type="scientific">Cavenderia fasciculata</name>
    <name type="common">Slime mold</name>
    <name type="synonym">Dictyostelium fasciculatum</name>
    <dbReference type="NCBI Taxonomy" id="261658"/>
    <lineage>
        <taxon>Eukaryota</taxon>
        <taxon>Amoebozoa</taxon>
        <taxon>Evosea</taxon>
        <taxon>Eumycetozoa</taxon>
        <taxon>Dictyostelia</taxon>
        <taxon>Acytosteliales</taxon>
        <taxon>Cavenderiaceae</taxon>
        <taxon>Cavenderia</taxon>
    </lineage>
</organism>
<protein>
    <submittedName>
        <fullName evidence="1">Uncharacterized protein</fullName>
    </submittedName>
</protein>
<gene>
    <name evidence="1" type="ORF">DFA_08329</name>
</gene>
<keyword evidence="2" id="KW-1185">Reference proteome</keyword>
<proteinExistence type="predicted"/>
<evidence type="ECO:0000313" key="1">
    <source>
        <dbReference type="EMBL" id="EGG17334.1"/>
    </source>
</evidence>
<dbReference type="EMBL" id="GL883021">
    <property type="protein sequence ID" value="EGG17334.1"/>
    <property type="molecule type" value="Genomic_DNA"/>
</dbReference>
<dbReference type="AlphaFoldDB" id="F4Q5S5"/>
<dbReference type="Proteomes" id="UP000007797">
    <property type="component" value="Unassembled WGS sequence"/>
</dbReference>
<dbReference type="KEGG" id="dfa:DFA_08329"/>
<dbReference type="OrthoDB" id="2958217at2759"/>
<sequence length="532" mass="60848">MIQFKGIVPINEKGDIEQFIASAPLFNLFSFNDILERNYPDWIQQRITLKDRDDKSNITTALLMYSKLKSLKLLYETIPSIETLFIIQHQSEGEVVDLDSISQYLPNLQSLSVRTDELILGPHSTLKSLKLDITTRCSLVDLGLTKFISLTDLSFKGSFLTNIGPGLFPSSLTSLTVRLTEVPPRDTFLSLTSLVKLKIGLKEDIEVEDQPHIDLDSLLNLKVLVFNFDYFLIQIDEDINCSIEISVPPSLKILTIWSSSVVIPSRCSMPLLEKFYVYQSILVTGRINLSQCPSIMKLFIYQCTEPVIIPSTIKKLTIDKDTLKRKILGQIKFPPLLTHLSIKGQHCESVVFPQSLVKLKQTFNSQSQLFNLPQNLKKLTWEVDWETSLPKLFSSGHPLPPNLETLKVITIDDNSLIKVPPPTKYLSIFLDQNLSPENLPIYRIGSRIFKIINQPQWLPLNTTHLTCYLRESKIAPKTIFRLDEVINHTNVRYLTLHFSQTTYQFSIQRLDSDNLNDGLQFLWHGVLKLEKM</sequence>
<name>F4Q5S5_CACFS</name>